<evidence type="ECO:0000313" key="3">
    <source>
        <dbReference type="Proteomes" id="UP000199512"/>
    </source>
</evidence>
<keyword evidence="1" id="KW-1133">Transmembrane helix</keyword>
<organism evidence="2 3">
    <name type="scientific">Peptostreptococcus russellii</name>
    <dbReference type="NCBI Taxonomy" id="215200"/>
    <lineage>
        <taxon>Bacteria</taxon>
        <taxon>Bacillati</taxon>
        <taxon>Bacillota</taxon>
        <taxon>Clostridia</taxon>
        <taxon>Peptostreptococcales</taxon>
        <taxon>Peptostreptococcaceae</taxon>
        <taxon>Peptostreptococcus</taxon>
    </lineage>
</organism>
<proteinExistence type="predicted"/>
<name>A0A1H8ED57_9FIRM</name>
<evidence type="ECO:0000256" key="1">
    <source>
        <dbReference type="SAM" id="Phobius"/>
    </source>
</evidence>
<evidence type="ECO:0000313" key="2">
    <source>
        <dbReference type="EMBL" id="SEN17452.1"/>
    </source>
</evidence>
<feature type="transmembrane region" description="Helical" evidence="1">
    <location>
        <begin position="20"/>
        <end position="37"/>
    </location>
</feature>
<reference evidence="2 3" key="1">
    <citation type="submission" date="2016-10" db="EMBL/GenBank/DDBJ databases">
        <authorList>
            <person name="de Groot N.N."/>
        </authorList>
    </citation>
    <scope>NUCLEOTIDE SEQUENCE [LARGE SCALE GENOMIC DNA]</scope>
    <source>
        <strain evidence="2 3">Calf135</strain>
    </source>
</reference>
<dbReference type="AlphaFoldDB" id="A0A1H8ED57"/>
<protein>
    <submittedName>
        <fullName evidence="2">Uncharacterized protein</fullName>
    </submittedName>
</protein>
<sequence>MINLKIIVFKKRKAYISMNILSLFIFISLIFSSIFLIEKNTASFLNENAEAIKADYISEQALKVVEINFYKAIENSFYESSNEDEFFSLMSSVSGKEFYKAKDMIYYSLPNVEIEILGENQKSQISDDKRYMDFIMQIVYKDDNYIRNYIKKARVFNPYKKIQAGDKKHKDISCEDLKTLFKYIK</sequence>
<keyword evidence="3" id="KW-1185">Reference proteome</keyword>
<dbReference type="Proteomes" id="UP000199512">
    <property type="component" value="Unassembled WGS sequence"/>
</dbReference>
<keyword evidence="1" id="KW-0812">Transmembrane</keyword>
<dbReference type="STRING" id="215200.SAMN05216454_10179"/>
<gene>
    <name evidence="2" type="ORF">SAMN05216454_10179</name>
</gene>
<keyword evidence="1" id="KW-0472">Membrane</keyword>
<dbReference type="EMBL" id="FODF01000001">
    <property type="protein sequence ID" value="SEN17452.1"/>
    <property type="molecule type" value="Genomic_DNA"/>
</dbReference>
<dbReference type="RefSeq" id="WP_091973024.1">
    <property type="nucleotide sequence ID" value="NZ_FODF01000001.1"/>
</dbReference>
<accession>A0A1H8ED57</accession>